<reference evidence="1 2" key="1">
    <citation type="submission" date="2019-01" db="EMBL/GenBank/DDBJ databases">
        <authorList>
            <person name="Sayadi A."/>
        </authorList>
    </citation>
    <scope>NUCLEOTIDE SEQUENCE [LARGE SCALE GENOMIC DNA]</scope>
</reference>
<gene>
    <name evidence="1" type="ORF">CALMAC_LOCUS7810</name>
</gene>
<dbReference type="EMBL" id="CAACVG010007422">
    <property type="protein sequence ID" value="VEN45313.1"/>
    <property type="molecule type" value="Genomic_DNA"/>
</dbReference>
<dbReference type="AlphaFoldDB" id="A0A653CC72"/>
<dbReference type="Proteomes" id="UP000410492">
    <property type="component" value="Unassembled WGS sequence"/>
</dbReference>
<sequence length="52" mass="5815">MDGFSIGILFSTTSARRILGAEEEFRILGLRIVLITSTNTFSRHYCIICTSC</sequence>
<proteinExistence type="predicted"/>
<evidence type="ECO:0000313" key="1">
    <source>
        <dbReference type="EMBL" id="VEN45313.1"/>
    </source>
</evidence>
<evidence type="ECO:0000313" key="2">
    <source>
        <dbReference type="Proteomes" id="UP000410492"/>
    </source>
</evidence>
<keyword evidence="2" id="KW-1185">Reference proteome</keyword>
<accession>A0A653CC72</accession>
<name>A0A653CC72_CALMS</name>
<protein>
    <submittedName>
        <fullName evidence="1">Uncharacterized protein</fullName>
    </submittedName>
</protein>
<organism evidence="1 2">
    <name type="scientific">Callosobruchus maculatus</name>
    <name type="common">Southern cowpea weevil</name>
    <name type="synonym">Pulse bruchid</name>
    <dbReference type="NCBI Taxonomy" id="64391"/>
    <lineage>
        <taxon>Eukaryota</taxon>
        <taxon>Metazoa</taxon>
        <taxon>Ecdysozoa</taxon>
        <taxon>Arthropoda</taxon>
        <taxon>Hexapoda</taxon>
        <taxon>Insecta</taxon>
        <taxon>Pterygota</taxon>
        <taxon>Neoptera</taxon>
        <taxon>Endopterygota</taxon>
        <taxon>Coleoptera</taxon>
        <taxon>Polyphaga</taxon>
        <taxon>Cucujiformia</taxon>
        <taxon>Chrysomeloidea</taxon>
        <taxon>Chrysomelidae</taxon>
        <taxon>Bruchinae</taxon>
        <taxon>Bruchini</taxon>
        <taxon>Callosobruchus</taxon>
    </lineage>
</organism>